<evidence type="ECO:0000313" key="3">
    <source>
        <dbReference type="EMBL" id="PUX16976.1"/>
    </source>
</evidence>
<accession>A0A2T7AX91</accession>
<organism evidence="3 4">
    <name type="scientific">Cronobacter muytjensii</name>
    <dbReference type="NCBI Taxonomy" id="413501"/>
    <lineage>
        <taxon>Bacteria</taxon>
        <taxon>Pseudomonadati</taxon>
        <taxon>Pseudomonadota</taxon>
        <taxon>Gammaproteobacteria</taxon>
        <taxon>Enterobacterales</taxon>
        <taxon>Enterobacteriaceae</taxon>
        <taxon>Cronobacter</taxon>
    </lineage>
</organism>
<dbReference type="Proteomes" id="UP000469927">
    <property type="component" value="Unassembled WGS sequence"/>
</dbReference>
<name>A0A2T7AX91_9ENTR</name>
<dbReference type="RefSeq" id="WP_075192553.1">
    <property type="nucleotide sequence ID" value="NZ_JADKNN010000018.1"/>
</dbReference>
<evidence type="ECO:0000313" key="2">
    <source>
        <dbReference type="EMBL" id="KAB0884589.1"/>
    </source>
</evidence>
<reference evidence="3 4" key="1">
    <citation type="submission" date="2016-12" db="EMBL/GenBank/DDBJ databases">
        <title>Analysis of the Molecular Diversity Among Cronobacter Species Isolated from Filth Flies Using a Pan Genomic DNA Microarray.</title>
        <authorList>
            <person name="Pava-Ripoll M."/>
            <person name="Tall B."/>
            <person name="Farber J."/>
            <person name="Fanning S."/>
            <person name="Lehner A."/>
            <person name="Stephan R."/>
            <person name="Pagotto F."/>
            <person name="Iverson C."/>
            <person name="Ziobro G."/>
            <person name="Miller A."/>
            <person name="Pearson R."/>
            <person name="Yan Q."/>
            <person name="Kim M."/>
            <person name="Jeong S."/>
            <person name="Park J."/>
            <person name="Jun S."/>
            <person name="Choi H."/>
            <person name="Chung T."/>
            <person name="Yoo Y."/>
            <person name="Park E."/>
            <person name="Hwang S."/>
            <person name="Lee B."/>
            <person name="Sathyamoorthy V."/>
            <person name="Carter L."/>
            <person name="Mammel M."/>
            <person name="Jackson S."/>
            <person name="Kothary M."/>
            <person name="Patel I."/>
            <person name="Grim C."/>
            <person name="Gopinath G."/>
            <person name="Gangiredla J."/>
            <person name="Chase H."/>
        </authorList>
    </citation>
    <scope>NUCLEOTIDE SEQUENCE [LARGE SCALE GENOMIC DNA]</scope>
    <source>
        <strain evidence="3 4">MOD1-Md1s</strain>
    </source>
</reference>
<sequence length="613" mass="70756">MLEFVILNGNRKGSSFVLPMCDYAQSPTPFLLEDESVILKFRSAVEYDTVTLYLHENEVEFSQCEYDLVNDEWVYSWIPRKIGGKYYESFFHNFFGIAELYLYTCCYKEEKYFHLARLDVLAKKLNADRVENMLSFLSKHDNDALCAFFRVTRRNAGYKDGDTPADIFLEWLEHNTNSLVKLIDDIIAEPVTKLVSSYKLVTPALSSNIDDRTLSWLCDNVEELFETEDDASAIIKLDSNFYGSTKIRENVLISDTDLYENQVIHGFIHTLKISVSSLLAGYNTDVSQKEIKPASDGYVSFYNQINRFQRKINERKIVKCNDISLLLNLIQNKLNKIIPVKRKVVGIPSLTMKAKYNRAYLAIFNKIISWYRFGSPDWSKQDELLSIKSIPKLFEYYCLFYLKEQLDKKLRMQPSIDSGASSLDFTYHLYGYCITLQYEPKYWMSLNKNADSADLVNTEAWTLHNDTLSVRSHHKIFSHRSPDFVIKVKSESNIYHYILDAKYTTPKKAFTHYLPELTLKYIHGLHSKHGESTLLGLTLIAPNELPQVNHYHGEGFNILASVPVLPALNIAMVSPGSEFEGNVAFEKVVERIVDLLLSKALPERESYNIFKRA</sequence>
<dbReference type="AlphaFoldDB" id="A0A2T7AX91"/>
<dbReference type="OrthoDB" id="980345at2"/>
<reference evidence="2 5" key="2">
    <citation type="submission" date="2019-08" db="EMBL/GenBank/DDBJ databases">
        <title>Prevalence, distribution, and phylogeny of type two toxin-antitoxin genes possessed by Cronobacter species where C. sakazakii homologs follow sequence type lineages.</title>
        <authorList>
            <person name="Finkelstein S."/>
            <person name="Negrete F."/>
            <person name="Jang H."/>
            <person name="Gopinath G.R."/>
            <person name="Tall B.D."/>
        </authorList>
    </citation>
    <scope>NUCLEOTIDE SEQUENCE [LARGE SCALE GENOMIC DNA]</scope>
    <source>
        <strain evidence="2 5">MOD1_GK1257</strain>
    </source>
</reference>
<feature type="domain" description="DUF2357" evidence="1">
    <location>
        <begin position="116"/>
        <end position="315"/>
    </location>
</feature>
<dbReference type="Proteomes" id="UP000244378">
    <property type="component" value="Unassembled WGS sequence"/>
</dbReference>
<evidence type="ECO:0000313" key="5">
    <source>
        <dbReference type="Proteomes" id="UP000469927"/>
    </source>
</evidence>
<evidence type="ECO:0000259" key="1">
    <source>
        <dbReference type="Pfam" id="PF09823"/>
    </source>
</evidence>
<protein>
    <submittedName>
        <fullName evidence="3">DUF2357 domain-containing protein</fullName>
    </submittedName>
</protein>
<evidence type="ECO:0000313" key="4">
    <source>
        <dbReference type="Proteomes" id="UP000244378"/>
    </source>
</evidence>
<dbReference type="Pfam" id="PF09823">
    <property type="entry name" value="DUF2357"/>
    <property type="match status" value="1"/>
</dbReference>
<keyword evidence="5" id="KW-1185">Reference proteome</keyword>
<dbReference type="InterPro" id="IPR018633">
    <property type="entry name" value="DUF2357"/>
</dbReference>
<dbReference type="EMBL" id="WAGD01000011">
    <property type="protein sequence ID" value="KAB0884589.1"/>
    <property type="molecule type" value="Genomic_DNA"/>
</dbReference>
<comment type="caution">
    <text evidence="3">The sequence shown here is derived from an EMBL/GenBank/DDBJ whole genome shotgun (WGS) entry which is preliminary data.</text>
</comment>
<dbReference type="EMBL" id="MSAE01000005">
    <property type="protein sequence ID" value="PUX16976.1"/>
    <property type="molecule type" value="Genomic_DNA"/>
</dbReference>
<proteinExistence type="predicted"/>
<gene>
    <name evidence="3" type="ORF">AUN14_04995</name>
    <name evidence="2" type="ORF">FZI19_04780</name>
</gene>